<proteinExistence type="predicted"/>
<reference evidence="2" key="1">
    <citation type="journal article" date="2020" name="mSystems">
        <title>Genome- and Community-Level Interaction Insights into Carbon Utilization and Element Cycling Functions of Hydrothermarchaeota in Hydrothermal Sediment.</title>
        <authorList>
            <person name="Zhou Z."/>
            <person name="Liu Y."/>
            <person name="Xu W."/>
            <person name="Pan J."/>
            <person name="Luo Z.H."/>
            <person name="Li M."/>
        </authorList>
    </citation>
    <scope>NUCLEOTIDE SEQUENCE [LARGE SCALE GENOMIC DNA]</scope>
    <source>
        <strain evidence="2">HyVt-74</strain>
    </source>
</reference>
<feature type="non-terminal residue" evidence="2">
    <location>
        <position position="402"/>
    </location>
</feature>
<keyword evidence="1" id="KW-0472">Membrane</keyword>
<gene>
    <name evidence="2" type="ORF">ENL19_00860</name>
</gene>
<protein>
    <submittedName>
        <fullName evidence="2">Uncharacterized protein</fullName>
    </submittedName>
</protein>
<evidence type="ECO:0000256" key="1">
    <source>
        <dbReference type="SAM" id="Phobius"/>
    </source>
</evidence>
<keyword evidence="1" id="KW-0812">Transmembrane</keyword>
<evidence type="ECO:0000313" key="2">
    <source>
        <dbReference type="EMBL" id="HHE04593.1"/>
    </source>
</evidence>
<feature type="transmembrane region" description="Helical" evidence="1">
    <location>
        <begin position="345"/>
        <end position="368"/>
    </location>
</feature>
<feature type="transmembrane region" description="Helical" evidence="1">
    <location>
        <begin position="374"/>
        <end position="393"/>
    </location>
</feature>
<sequence length="402" mass="45216">MIILIFLSLNVSIEKLPFDSQGKIYKWNSTLETKIPIFPEYHSLVSAEILKYSDGRITIRITYEEQGKLKESKTPIMEKEYKALVKKVDDYFESHIEKNRDGWGLFLLSTLQTGLSEWSSLATIIVDNGKAYPLFAGGSFFIPMLLTMNSNITLGQAWMSWHMSHHSYVLGLSINGFIKPTWNWGDDKTYLMIPLATSILGDYAGFQYAGKNNLSPGRAEMFSHTMLYSEAYSGLLGTILLPSNFDSLSNPLLLRVPYIGLIAGYLGGFYLWHRHKEDDFTIGDAFSYDTYSLLGALSDFTLLSYFPDRPEYKDYWKVKTLIGIGIHSVFNYYGARFFKDKNVPFLGGIAVTGGTFAGALMGIGITSLTNTEDYHNYLLSSSIGGWVGFLLTYQSARKMGKG</sequence>
<accession>A0A7C5HFX0</accession>
<name>A0A7C5HFX0_UNCW3</name>
<keyword evidence="1" id="KW-1133">Transmembrane helix</keyword>
<dbReference type="Proteomes" id="UP000886110">
    <property type="component" value="Unassembled WGS sequence"/>
</dbReference>
<dbReference type="AlphaFoldDB" id="A0A7C5HFX0"/>
<dbReference type="EMBL" id="DRTB01000057">
    <property type="protein sequence ID" value="HHE04593.1"/>
    <property type="molecule type" value="Genomic_DNA"/>
</dbReference>
<comment type="caution">
    <text evidence="2">The sequence shown here is derived from an EMBL/GenBank/DDBJ whole genome shotgun (WGS) entry which is preliminary data.</text>
</comment>
<feature type="transmembrane region" description="Helical" evidence="1">
    <location>
        <begin position="252"/>
        <end position="273"/>
    </location>
</feature>
<organism evidence="2">
    <name type="scientific">candidate division WOR-3 bacterium</name>
    <dbReference type="NCBI Taxonomy" id="2052148"/>
    <lineage>
        <taxon>Bacteria</taxon>
        <taxon>Bacteria division WOR-3</taxon>
    </lineage>
</organism>